<feature type="region of interest" description="Disordered" evidence="1">
    <location>
        <begin position="1"/>
        <end position="24"/>
    </location>
</feature>
<dbReference type="Gramene" id="KQL05840">
    <property type="protein sequence ID" value="KQL05840"/>
    <property type="gene ID" value="SETIT_005475mg"/>
</dbReference>
<dbReference type="Proteomes" id="UP000004995">
    <property type="component" value="Unassembled WGS sequence"/>
</dbReference>
<dbReference type="EMBL" id="AGNK02003180">
    <property type="status" value="NOT_ANNOTATED_CDS"/>
    <property type="molecule type" value="Genomic_DNA"/>
</dbReference>
<evidence type="ECO:0000256" key="1">
    <source>
        <dbReference type="SAM" id="MobiDB-lite"/>
    </source>
</evidence>
<organism evidence="2 3">
    <name type="scientific">Setaria italica</name>
    <name type="common">Foxtail millet</name>
    <name type="synonym">Panicum italicum</name>
    <dbReference type="NCBI Taxonomy" id="4555"/>
    <lineage>
        <taxon>Eukaryota</taxon>
        <taxon>Viridiplantae</taxon>
        <taxon>Streptophyta</taxon>
        <taxon>Embryophyta</taxon>
        <taxon>Tracheophyta</taxon>
        <taxon>Spermatophyta</taxon>
        <taxon>Magnoliopsida</taxon>
        <taxon>Liliopsida</taxon>
        <taxon>Poales</taxon>
        <taxon>Poaceae</taxon>
        <taxon>PACMAD clade</taxon>
        <taxon>Panicoideae</taxon>
        <taxon>Panicodae</taxon>
        <taxon>Paniceae</taxon>
        <taxon>Cenchrinae</taxon>
        <taxon>Setaria</taxon>
    </lineage>
</organism>
<evidence type="ECO:0000313" key="2">
    <source>
        <dbReference type="EnsemblPlants" id="KQL05840"/>
    </source>
</evidence>
<dbReference type="AlphaFoldDB" id="K3XU68"/>
<protein>
    <submittedName>
        <fullName evidence="2">Uncharacterized protein</fullName>
    </submittedName>
</protein>
<reference evidence="3" key="1">
    <citation type="journal article" date="2012" name="Nat. Biotechnol.">
        <title>Reference genome sequence of the model plant Setaria.</title>
        <authorList>
            <person name="Bennetzen J.L."/>
            <person name="Schmutz J."/>
            <person name="Wang H."/>
            <person name="Percifield R."/>
            <person name="Hawkins J."/>
            <person name="Pontaroli A.C."/>
            <person name="Estep M."/>
            <person name="Feng L."/>
            <person name="Vaughn J.N."/>
            <person name="Grimwood J."/>
            <person name="Jenkins J."/>
            <person name="Barry K."/>
            <person name="Lindquist E."/>
            <person name="Hellsten U."/>
            <person name="Deshpande S."/>
            <person name="Wang X."/>
            <person name="Wu X."/>
            <person name="Mitros T."/>
            <person name="Triplett J."/>
            <person name="Yang X."/>
            <person name="Ye C.Y."/>
            <person name="Mauro-Herrera M."/>
            <person name="Wang L."/>
            <person name="Li P."/>
            <person name="Sharma M."/>
            <person name="Sharma R."/>
            <person name="Ronald P.C."/>
            <person name="Panaud O."/>
            <person name="Kellogg E.A."/>
            <person name="Brutnell T.P."/>
            <person name="Doust A.N."/>
            <person name="Tuskan G.A."/>
            <person name="Rokhsar D."/>
            <person name="Devos K.M."/>
        </authorList>
    </citation>
    <scope>NUCLEOTIDE SEQUENCE [LARGE SCALE GENOMIC DNA]</scope>
    <source>
        <strain evidence="3">cv. Yugu1</strain>
    </source>
</reference>
<reference evidence="2" key="2">
    <citation type="submission" date="2018-08" db="UniProtKB">
        <authorList>
            <consortium name="EnsemblPlants"/>
        </authorList>
    </citation>
    <scope>IDENTIFICATION</scope>
    <source>
        <strain evidence="2">Yugu1</strain>
    </source>
</reference>
<evidence type="ECO:0000313" key="3">
    <source>
        <dbReference type="Proteomes" id="UP000004995"/>
    </source>
</evidence>
<sequence length="47" mass="5324">MWWQSRWRASRRRDAGESRGSGVFLPPPSNVVLSSCRSLSRIGSFLS</sequence>
<dbReference type="HOGENOM" id="CLU_3176345_0_0_1"/>
<dbReference type="EnsemblPlants" id="KQL05840">
    <property type="protein sequence ID" value="KQL05840"/>
    <property type="gene ID" value="SETIT_005475mg"/>
</dbReference>
<accession>K3XU68</accession>
<name>K3XU68_SETIT</name>
<proteinExistence type="predicted"/>
<keyword evidence="3" id="KW-1185">Reference proteome</keyword>
<dbReference type="InParanoid" id="K3XU68"/>